<organism evidence="6 7">
    <name type="scientific">Perkinsus chesapeaki</name>
    <name type="common">Clam parasite</name>
    <name type="synonym">Perkinsus andrewsi</name>
    <dbReference type="NCBI Taxonomy" id="330153"/>
    <lineage>
        <taxon>Eukaryota</taxon>
        <taxon>Sar</taxon>
        <taxon>Alveolata</taxon>
        <taxon>Perkinsozoa</taxon>
        <taxon>Perkinsea</taxon>
        <taxon>Perkinsida</taxon>
        <taxon>Perkinsidae</taxon>
        <taxon>Perkinsus</taxon>
    </lineage>
</organism>
<dbReference type="SMART" id="SM00848">
    <property type="entry name" value="Inhibitor_I29"/>
    <property type="match status" value="1"/>
</dbReference>
<dbReference type="AlphaFoldDB" id="A0A7J6L4J4"/>
<dbReference type="InterPro" id="IPR000169">
    <property type="entry name" value="Pept_cys_AS"/>
</dbReference>
<protein>
    <recommendedName>
        <fullName evidence="8">Cysteine protease</fullName>
    </recommendedName>
</protein>
<comment type="similarity">
    <text evidence="1">Belongs to the peptidase C1 family.</text>
</comment>
<evidence type="ECO:0008006" key="8">
    <source>
        <dbReference type="Google" id="ProtNLM"/>
    </source>
</evidence>
<dbReference type="InterPro" id="IPR039417">
    <property type="entry name" value="Peptidase_C1A_papain-like"/>
</dbReference>
<dbReference type="PROSITE" id="PS00639">
    <property type="entry name" value="THIOL_PROTEASE_HIS"/>
    <property type="match status" value="1"/>
</dbReference>
<dbReference type="CDD" id="cd02248">
    <property type="entry name" value="Peptidase_C1A"/>
    <property type="match status" value="1"/>
</dbReference>
<evidence type="ECO:0000313" key="7">
    <source>
        <dbReference type="Proteomes" id="UP000591131"/>
    </source>
</evidence>
<keyword evidence="2" id="KW-0865">Zymogen</keyword>
<dbReference type="Pfam" id="PF08246">
    <property type="entry name" value="Inhibitor_I29"/>
    <property type="match status" value="1"/>
</dbReference>
<dbReference type="InterPro" id="IPR000668">
    <property type="entry name" value="Peptidase_C1A_C"/>
</dbReference>
<evidence type="ECO:0000256" key="2">
    <source>
        <dbReference type="ARBA" id="ARBA00023145"/>
    </source>
</evidence>
<dbReference type="EMBL" id="JAAPAO010000785">
    <property type="protein sequence ID" value="KAF4653816.1"/>
    <property type="molecule type" value="Genomic_DNA"/>
</dbReference>
<evidence type="ECO:0000259" key="4">
    <source>
        <dbReference type="SMART" id="SM00645"/>
    </source>
</evidence>
<dbReference type="GO" id="GO:0006508">
    <property type="term" value="P:proteolysis"/>
    <property type="evidence" value="ECO:0007669"/>
    <property type="project" value="InterPro"/>
</dbReference>
<gene>
    <name evidence="6" type="ORF">FOL47_010280</name>
</gene>
<dbReference type="InterPro" id="IPR025660">
    <property type="entry name" value="Pept_his_AS"/>
</dbReference>
<dbReference type="Proteomes" id="UP000591131">
    <property type="component" value="Unassembled WGS sequence"/>
</dbReference>
<dbReference type="PROSITE" id="PS00139">
    <property type="entry name" value="THIOL_PROTEASE_CYS"/>
    <property type="match status" value="1"/>
</dbReference>
<keyword evidence="7" id="KW-1185">Reference proteome</keyword>
<dbReference type="InterPro" id="IPR013128">
    <property type="entry name" value="Peptidase_C1A"/>
</dbReference>
<dbReference type="PANTHER" id="PTHR12411">
    <property type="entry name" value="CYSTEINE PROTEASE FAMILY C1-RELATED"/>
    <property type="match status" value="1"/>
</dbReference>
<proteinExistence type="inferred from homology"/>
<keyword evidence="3" id="KW-1015">Disulfide bond</keyword>
<accession>A0A7J6L4J4</accession>
<sequence length="403" mass="43935">MYPAFKKAGGRLVRFYRPLTNRHGIVCLCSMVLADHSLAVVSLSRVTQSRCPLSGPENMMLLIFTTLLATTLAERNPAELKQMFTDYKAQYDIISFKLDFGEHDAEKEAIFRANVQYIEETNAKNLSYRLGINKFTHLTNDEFRSMMSLRGLVSYRASGLRSSGKSDRDVFKFTGSLDDLPKSVDWRKEGYVTPVKNQGQCGSCWAFSATGALEGLYKKMTGKLVSLSEQELVDCSDSFGNMGCGGGLMDCAFDYVEAKGLESENDYEYVAQGQSCKANGAEDVIKAGTIAHRDVDNDSVDSLMAALANNGPVSVAIEADTNIFQHYSGGVIDNPECGTDLDHGVLAVGYSTSGTSNDDVPYFIVKNSWGAGWGEGGYVRIALNGPTEGICGILKLPSYPRKA</sequence>
<dbReference type="InterPro" id="IPR038765">
    <property type="entry name" value="Papain-like_cys_pep_sf"/>
</dbReference>
<dbReference type="InterPro" id="IPR013201">
    <property type="entry name" value="Prot_inhib_I29"/>
</dbReference>
<dbReference type="OrthoDB" id="190265at2759"/>
<dbReference type="GO" id="GO:0008234">
    <property type="term" value="F:cysteine-type peptidase activity"/>
    <property type="evidence" value="ECO:0007669"/>
    <property type="project" value="InterPro"/>
</dbReference>
<comment type="caution">
    <text evidence="6">The sequence shown here is derived from an EMBL/GenBank/DDBJ whole genome shotgun (WGS) entry which is preliminary data.</text>
</comment>
<evidence type="ECO:0000259" key="5">
    <source>
        <dbReference type="SMART" id="SM00848"/>
    </source>
</evidence>
<reference evidence="6 7" key="1">
    <citation type="submission" date="2020-04" db="EMBL/GenBank/DDBJ databases">
        <title>Perkinsus chesapeaki whole genome sequence.</title>
        <authorList>
            <person name="Bogema D.R."/>
        </authorList>
    </citation>
    <scope>NUCLEOTIDE SEQUENCE [LARGE SCALE GENOMIC DNA]</scope>
    <source>
        <strain evidence="6">ATCC PRA-425</strain>
    </source>
</reference>
<name>A0A7J6L4J4_PERCH</name>
<dbReference type="PRINTS" id="PR00705">
    <property type="entry name" value="PAPAIN"/>
</dbReference>
<dbReference type="SUPFAM" id="SSF54001">
    <property type="entry name" value="Cysteine proteinases"/>
    <property type="match status" value="1"/>
</dbReference>
<evidence type="ECO:0000256" key="1">
    <source>
        <dbReference type="ARBA" id="ARBA00008455"/>
    </source>
</evidence>
<evidence type="ECO:0000256" key="3">
    <source>
        <dbReference type="ARBA" id="ARBA00023157"/>
    </source>
</evidence>
<dbReference type="Gene3D" id="3.90.70.10">
    <property type="entry name" value="Cysteine proteinases"/>
    <property type="match status" value="1"/>
</dbReference>
<dbReference type="FunFam" id="3.90.70.10:FF:000039">
    <property type="entry name" value="Cysteine proteinase 2, putative"/>
    <property type="match status" value="1"/>
</dbReference>
<feature type="domain" description="Peptidase C1A papain C-terminal" evidence="4">
    <location>
        <begin position="180"/>
        <end position="401"/>
    </location>
</feature>
<dbReference type="SMART" id="SM00645">
    <property type="entry name" value="Pept_C1"/>
    <property type="match status" value="1"/>
</dbReference>
<feature type="domain" description="Cathepsin propeptide inhibitor" evidence="5">
    <location>
        <begin position="84"/>
        <end position="143"/>
    </location>
</feature>
<evidence type="ECO:0000313" key="6">
    <source>
        <dbReference type="EMBL" id="KAF4653816.1"/>
    </source>
</evidence>
<dbReference type="Pfam" id="PF00112">
    <property type="entry name" value="Peptidase_C1"/>
    <property type="match status" value="1"/>
</dbReference>